<dbReference type="CDD" id="cd06093">
    <property type="entry name" value="PX_domain"/>
    <property type="match status" value="1"/>
</dbReference>
<dbReference type="Pfam" id="PF13857">
    <property type="entry name" value="Ank_5"/>
    <property type="match status" value="1"/>
</dbReference>
<keyword evidence="5" id="KW-1185">Reference proteome</keyword>
<dbReference type="GeneID" id="98116960"/>
<evidence type="ECO:0000256" key="2">
    <source>
        <dbReference type="SAM" id="MobiDB-lite"/>
    </source>
</evidence>
<gene>
    <name evidence="4" type="ORF">HOO65_030143</name>
</gene>
<accession>A0ABR4MK39</accession>
<dbReference type="RefSeq" id="XP_070859822.1">
    <property type="nucleotide sequence ID" value="XM_071001774.1"/>
</dbReference>
<feature type="compositionally biased region" description="Low complexity" evidence="2">
    <location>
        <begin position="293"/>
        <end position="315"/>
    </location>
</feature>
<dbReference type="SMART" id="SM00167">
    <property type="entry name" value="VPS9"/>
    <property type="match status" value="1"/>
</dbReference>
<reference evidence="4 5" key="1">
    <citation type="submission" date="2020-05" db="EMBL/GenBank/DDBJ databases">
        <title>Ceratocystis lukuohia genome.</title>
        <authorList>
            <person name="Harrington T.C."/>
            <person name="Kim K."/>
            <person name="Mayers C.G."/>
        </authorList>
    </citation>
    <scope>NUCLEOTIDE SEQUENCE [LARGE SCALE GENOMIC DNA]</scope>
    <source>
        <strain evidence="4 5">C4212</strain>
    </source>
</reference>
<sequence>MQPLNPFIAAFFKSSLPSQCSDPNAYILLVPTTDYLLTYREIASNSSTPDFITSEDFLASHVMRIQTGGVNLGGKDTKDAVQQNIRESRGKPRSYPTLNNRSLIIREGFVYTNKGLPLCFLLPCGGFKSASQAQILHDTLWYADTFESRQWLIYYISQPLLGIWQENPIHPAVFHEGMGWKLNPRQRSAAARALTASIAASENGLDPNAKSVSSLSPSAVNFARKKKQIKLFHELLTHFPAIAKHMQPGLERLSNEFRNVFEKPLPPPPSSDVIPDPEPESEFVQAIKRARANSNASTKSNSSTSKKGKSNVTSTHSTPPRANGHVRSSTDTALPVTEDYYAEDDEDLMRASLETAISTAIEIFQTVDKQTLAMVQNTTTVVLSDVDKLIERYITENMHHIIFPRLCAIKRPYDKVLEAKIRQMGHIDVSQLGISICGGAKGKHELVMQLGQAVQEFRKISSAMSPQEMLGLLLSTMKLTTDLTQSSGTGNGKNQDEKPIMTINADTLVSLLLFVVIRAQVKNLQARLVYIRNFIYLEDMDTGEMGYALSTFEAVLAYLSIDSSGLRRASQRNKALWEAVVLGDGDTVRSFMEPSSHPYPLSNATNGIYHELIASRRQSLSHGAAVHGISRQGCLTNDASVTGHSAHDSFSNGSNLGHVFPFRAGIQFLHDNESDTSSQGDGIEGRDGDNDSDHKDDVIEQPFHENQTDAPKKAKRVVMDIRSVSSESEFSYHSMASAGGGASITSALEGDISVERISQTHDSLGQSILMMAVQKSQSEILRYLLSLSEYFPPEIVLADMDIENTTLLSAAIQLGNTDTIDILLDYMLVNADNTAILQYCALQDIRGRSFGHYLIHAPLHINRMAPLVPWQQKDLKGQTPLFTLCRSYDQAGYRNMVAAGLNAAQEYQGDGMPLYIEDHTDNRGNTLLHIVNDAQMTSRILAQCDVDVNAINDRAFTPLMVASKYGRYETIRVLYAEPRVDVTARELRGMTAVELAKDDEVRNRLDDLTLFSMQPGPDMRLTGVVRGFFVEDATIRLVLKSAAPAQDAAAAGSEGKTYTVTTCRRSLSDFETLEKLLALENPSSWMPSVGAPRSPFQMHSKPSRAVLHDIQTRANWFLQVMLHHPTFSTHEMLWEFFLVPELKLDQMKIRSELKAATLVERIRDEMEPIEDVREVESFVDFARESIRSINHRTRSVTRRITGVVVAAADICDSTILFQQALKTVQWLPDSHQTAFEFYVKAMSPLEGNASLTLHSTFIALQNTIDALLRALDRPPTLVNRIRTAQRAMERNYNSIGKATRWPLGILDESWQRENDEREAKAHKSRDELLDLGRELRHCQQVVAGELAGWQELHARMVKKAMRDYASAVVLQERERMNMLARSIRKIRMAPREVAAGARGEEDSGGGQFQARSNDPMGSSHRERAERGGVDGRNREDEIMGRDHGGSEEEDGLFGPADLGHEFGSSSSWLSQT</sequence>
<dbReference type="PROSITE" id="PS51205">
    <property type="entry name" value="VPS9"/>
    <property type="match status" value="1"/>
</dbReference>
<dbReference type="InterPro" id="IPR003123">
    <property type="entry name" value="VPS9"/>
</dbReference>
<protein>
    <submittedName>
        <fullName evidence="4">UPF0507 protein</fullName>
    </submittedName>
</protein>
<dbReference type="SUPFAM" id="SSF48403">
    <property type="entry name" value="Ankyrin repeat"/>
    <property type="match status" value="1"/>
</dbReference>
<feature type="domain" description="VPS9" evidence="3">
    <location>
        <begin position="411"/>
        <end position="568"/>
    </location>
</feature>
<evidence type="ECO:0000313" key="4">
    <source>
        <dbReference type="EMBL" id="KAL2888642.1"/>
    </source>
</evidence>
<dbReference type="InterPro" id="IPR037191">
    <property type="entry name" value="VPS9_dom_sf"/>
</dbReference>
<dbReference type="PANTHER" id="PTHR24170:SF1">
    <property type="entry name" value="DOMAIN PROTEIN, PUTATIVE (AFU_ORTHOLOGUE AFUA_1G09870)-RELATED"/>
    <property type="match status" value="1"/>
</dbReference>
<dbReference type="Gene3D" id="1.20.1050.80">
    <property type="entry name" value="VPS9 domain"/>
    <property type="match status" value="1"/>
</dbReference>
<feature type="compositionally biased region" description="Basic and acidic residues" evidence="2">
    <location>
        <begin position="1419"/>
        <end position="1446"/>
    </location>
</feature>
<proteinExistence type="inferred from homology"/>
<feature type="region of interest" description="Disordered" evidence="2">
    <location>
        <begin position="261"/>
        <end position="280"/>
    </location>
</feature>
<evidence type="ECO:0000259" key="3">
    <source>
        <dbReference type="PROSITE" id="PS51205"/>
    </source>
</evidence>
<dbReference type="InterPro" id="IPR002110">
    <property type="entry name" value="Ankyrin_rpt"/>
</dbReference>
<feature type="region of interest" description="Disordered" evidence="2">
    <location>
        <begin position="291"/>
        <end position="333"/>
    </location>
</feature>
<dbReference type="Gene3D" id="1.25.40.20">
    <property type="entry name" value="Ankyrin repeat-containing domain"/>
    <property type="match status" value="1"/>
</dbReference>
<dbReference type="Pfam" id="PF02204">
    <property type="entry name" value="VPS9"/>
    <property type="match status" value="1"/>
</dbReference>
<dbReference type="Gene3D" id="3.30.1520.10">
    <property type="entry name" value="Phox-like domain"/>
    <property type="match status" value="1"/>
</dbReference>
<dbReference type="InterPro" id="IPR036770">
    <property type="entry name" value="Ankyrin_rpt-contain_sf"/>
</dbReference>
<feature type="region of interest" description="Disordered" evidence="2">
    <location>
        <begin position="672"/>
        <end position="714"/>
    </location>
</feature>
<dbReference type="SUPFAM" id="SSF109993">
    <property type="entry name" value="VPS9 domain"/>
    <property type="match status" value="1"/>
</dbReference>
<evidence type="ECO:0000313" key="5">
    <source>
        <dbReference type="Proteomes" id="UP001610728"/>
    </source>
</evidence>
<feature type="region of interest" description="Disordered" evidence="2">
    <location>
        <begin position="1394"/>
        <end position="1472"/>
    </location>
</feature>
<name>A0ABR4MK39_9PEZI</name>
<dbReference type="EMBL" id="JABSNW010000003">
    <property type="protein sequence ID" value="KAL2888642.1"/>
    <property type="molecule type" value="Genomic_DNA"/>
</dbReference>
<dbReference type="InterPro" id="IPR036871">
    <property type="entry name" value="PX_dom_sf"/>
</dbReference>
<feature type="compositionally biased region" description="Basic and acidic residues" evidence="2">
    <location>
        <begin position="683"/>
        <end position="712"/>
    </location>
</feature>
<dbReference type="PANTHER" id="PTHR24170">
    <property type="entry name" value="ANKYRIN REPEAT DOMAIN-CONTAINING PROTEIN 27"/>
    <property type="match status" value="1"/>
</dbReference>
<dbReference type="Proteomes" id="UP001610728">
    <property type="component" value="Unassembled WGS sequence"/>
</dbReference>
<evidence type="ECO:0000256" key="1">
    <source>
        <dbReference type="ARBA" id="ARBA00007428"/>
    </source>
</evidence>
<feature type="compositionally biased region" description="Polar residues" evidence="2">
    <location>
        <begin position="316"/>
        <end position="332"/>
    </location>
</feature>
<feature type="compositionally biased region" description="Polar residues" evidence="2">
    <location>
        <begin position="1463"/>
        <end position="1472"/>
    </location>
</feature>
<comment type="similarity">
    <text evidence="1">Belongs to the UPF0507 family.</text>
</comment>
<organism evidence="4 5">
    <name type="scientific">Ceratocystis lukuohia</name>
    <dbReference type="NCBI Taxonomy" id="2019550"/>
    <lineage>
        <taxon>Eukaryota</taxon>
        <taxon>Fungi</taxon>
        <taxon>Dikarya</taxon>
        <taxon>Ascomycota</taxon>
        <taxon>Pezizomycotina</taxon>
        <taxon>Sordariomycetes</taxon>
        <taxon>Hypocreomycetidae</taxon>
        <taxon>Microascales</taxon>
        <taxon>Ceratocystidaceae</taxon>
        <taxon>Ceratocystis</taxon>
    </lineage>
</organism>
<dbReference type="SUPFAM" id="SSF64268">
    <property type="entry name" value="PX domain"/>
    <property type="match status" value="1"/>
</dbReference>
<comment type="caution">
    <text evidence="4">The sequence shown here is derived from an EMBL/GenBank/DDBJ whole genome shotgun (WGS) entry which is preliminary data.</text>
</comment>
<dbReference type="SMART" id="SM00248">
    <property type="entry name" value="ANK"/>
    <property type="match status" value="3"/>
</dbReference>
<dbReference type="InterPro" id="IPR051248">
    <property type="entry name" value="UPF0507/Ank_repeat_27"/>
</dbReference>